<protein>
    <submittedName>
        <fullName evidence="3">Uncharacterized protein</fullName>
    </submittedName>
</protein>
<sequence>MVSHIPLPSAFRPTDSLIATLQHITLTSDVPSFESEETPSAARSDQAATQENTTEPTEAEVLAEEPLEDPFALLYEEDIPVTLSTMNDPAQVAPAGGTSGWLVGTGTAGSLFNSSLLVAGADYVRNLSLEDLVGYELTEEDIEALKLEAEELATEIQQDYDDFQDDFEWPDSDDLIDDIELPLVGDLLGGNLLGGLLGGVLGGVLDTVTDILI</sequence>
<feature type="compositionally biased region" description="Acidic residues" evidence="2">
    <location>
        <begin position="57"/>
        <end position="66"/>
    </location>
</feature>
<evidence type="ECO:0000256" key="1">
    <source>
        <dbReference type="SAM" id="Coils"/>
    </source>
</evidence>
<keyword evidence="1" id="KW-0175">Coiled coil</keyword>
<dbReference type="RefSeq" id="WP_107816885.1">
    <property type="nucleotide sequence ID" value="NZ_QAOH01000008.1"/>
</dbReference>
<dbReference type="OrthoDB" id="9995044at2"/>
<keyword evidence="4" id="KW-1185">Reference proteome</keyword>
<dbReference type="Proteomes" id="UP000244077">
    <property type="component" value="Unassembled WGS sequence"/>
</dbReference>
<reference evidence="3 4" key="1">
    <citation type="submission" date="2018-04" db="EMBL/GenBank/DDBJ databases">
        <title>Genomic Encyclopedia of Archaeal and Bacterial Type Strains, Phase II (KMG-II): from individual species to whole genera.</title>
        <authorList>
            <person name="Goeker M."/>
        </authorList>
    </citation>
    <scope>NUCLEOTIDE SEQUENCE [LARGE SCALE GENOMIC DNA]</scope>
    <source>
        <strain evidence="3 4">DSM 100434</strain>
    </source>
</reference>
<dbReference type="EMBL" id="QAOH01000008">
    <property type="protein sequence ID" value="PTQ71409.1"/>
    <property type="molecule type" value="Genomic_DNA"/>
</dbReference>
<comment type="caution">
    <text evidence="3">The sequence shown here is derived from an EMBL/GenBank/DDBJ whole genome shotgun (WGS) entry which is preliminary data.</text>
</comment>
<evidence type="ECO:0000313" key="4">
    <source>
        <dbReference type="Proteomes" id="UP000244077"/>
    </source>
</evidence>
<accession>A0A2T5HIP1</accession>
<feature type="compositionally biased region" description="Polar residues" evidence="2">
    <location>
        <begin position="41"/>
        <end position="56"/>
    </location>
</feature>
<feature type="coiled-coil region" evidence="1">
    <location>
        <begin position="135"/>
        <end position="166"/>
    </location>
</feature>
<proteinExistence type="predicted"/>
<dbReference type="AlphaFoldDB" id="A0A2T5HIP1"/>
<feature type="region of interest" description="Disordered" evidence="2">
    <location>
        <begin position="29"/>
        <end position="66"/>
    </location>
</feature>
<evidence type="ECO:0000256" key="2">
    <source>
        <dbReference type="SAM" id="MobiDB-lite"/>
    </source>
</evidence>
<evidence type="ECO:0000313" key="3">
    <source>
        <dbReference type="EMBL" id="PTQ71409.1"/>
    </source>
</evidence>
<gene>
    <name evidence="3" type="ORF">C8N42_108187</name>
</gene>
<name>A0A2T5HIP1_9RHOB</name>
<organism evidence="3 4">
    <name type="scientific">Celeribacter persicus</name>
    <dbReference type="NCBI Taxonomy" id="1651082"/>
    <lineage>
        <taxon>Bacteria</taxon>
        <taxon>Pseudomonadati</taxon>
        <taxon>Pseudomonadota</taxon>
        <taxon>Alphaproteobacteria</taxon>
        <taxon>Rhodobacterales</taxon>
        <taxon>Roseobacteraceae</taxon>
        <taxon>Celeribacter</taxon>
    </lineage>
</organism>